<dbReference type="Pfam" id="PF01032">
    <property type="entry name" value="FecCD"/>
    <property type="match status" value="1"/>
</dbReference>
<evidence type="ECO:0000256" key="1">
    <source>
        <dbReference type="ARBA" id="ARBA00004651"/>
    </source>
</evidence>
<dbReference type="Gene3D" id="1.10.3470.10">
    <property type="entry name" value="ABC transporter involved in vitamin B12 uptake, BtuC"/>
    <property type="match status" value="1"/>
</dbReference>
<comment type="similarity">
    <text evidence="2">Belongs to the binding-protein-dependent transport system permease family. FecCD subfamily.</text>
</comment>
<dbReference type="GO" id="GO:0033214">
    <property type="term" value="P:siderophore-iron import into cell"/>
    <property type="evidence" value="ECO:0007669"/>
    <property type="project" value="TreeGrafter"/>
</dbReference>
<feature type="transmembrane region" description="Helical" evidence="8">
    <location>
        <begin position="81"/>
        <end position="99"/>
    </location>
</feature>
<evidence type="ECO:0000313" key="9">
    <source>
        <dbReference type="EMBL" id="ASJ56022.1"/>
    </source>
</evidence>
<evidence type="ECO:0000256" key="3">
    <source>
        <dbReference type="ARBA" id="ARBA00022448"/>
    </source>
</evidence>
<evidence type="ECO:0000313" key="10">
    <source>
        <dbReference type="Proteomes" id="UP000197781"/>
    </source>
</evidence>
<evidence type="ECO:0000256" key="7">
    <source>
        <dbReference type="ARBA" id="ARBA00023136"/>
    </source>
</evidence>
<dbReference type="PANTHER" id="PTHR30472:SF24">
    <property type="entry name" value="FERRIC ENTEROBACTIN TRANSPORT SYSTEM PERMEASE PROTEIN FEPG"/>
    <property type="match status" value="1"/>
</dbReference>
<evidence type="ECO:0000256" key="2">
    <source>
        <dbReference type="ARBA" id="ARBA00007935"/>
    </source>
</evidence>
<evidence type="ECO:0000256" key="6">
    <source>
        <dbReference type="ARBA" id="ARBA00022989"/>
    </source>
</evidence>
<sequence length="103" mass="10679">MFSVERKRLVLIAISVALATAAVGIAGGIGFVGLMAPHMARKLIGSGYSRLLPASAILGGLFVLVADLVARTLFVPLDVPVGVFTAAVGAPFFIMMLYCSRQG</sequence>
<dbReference type="GO" id="GO:0022857">
    <property type="term" value="F:transmembrane transporter activity"/>
    <property type="evidence" value="ECO:0007669"/>
    <property type="project" value="InterPro"/>
</dbReference>
<dbReference type="Proteomes" id="UP000197781">
    <property type="component" value="Chromosome"/>
</dbReference>
<gene>
    <name evidence="9" type="ORF">BP422_22210</name>
</gene>
<keyword evidence="3" id="KW-0813">Transport</keyword>
<reference evidence="9 10" key="1">
    <citation type="submission" date="2016-11" db="EMBL/GenBank/DDBJ databases">
        <authorList>
            <person name="Jaros S."/>
            <person name="Januszkiewicz K."/>
            <person name="Wedrychowicz H."/>
        </authorList>
    </citation>
    <scope>NUCLEOTIDE SEQUENCE [LARGE SCALE GENOMIC DNA]</scope>
    <source>
        <strain evidence="9 10">NF2</strain>
    </source>
</reference>
<feature type="transmembrane region" description="Helical" evidence="8">
    <location>
        <begin position="48"/>
        <end position="69"/>
    </location>
</feature>
<keyword evidence="6 8" id="KW-1133">Transmembrane helix</keyword>
<keyword evidence="4" id="KW-1003">Cell membrane</keyword>
<name>A0A220MM87_9BACL</name>
<evidence type="ECO:0008006" key="11">
    <source>
        <dbReference type="Google" id="ProtNLM"/>
    </source>
</evidence>
<protein>
    <recommendedName>
        <fullName evidence="11">Iron ABC transporter permease</fullName>
    </recommendedName>
</protein>
<dbReference type="InterPro" id="IPR000522">
    <property type="entry name" value="ABC_transptr_permease_BtuC"/>
</dbReference>
<evidence type="ECO:0000256" key="4">
    <source>
        <dbReference type="ARBA" id="ARBA00022475"/>
    </source>
</evidence>
<keyword evidence="7 8" id="KW-0472">Membrane</keyword>
<dbReference type="GO" id="GO:0005886">
    <property type="term" value="C:plasma membrane"/>
    <property type="evidence" value="ECO:0007669"/>
    <property type="project" value="UniProtKB-SubCell"/>
</dbReference>
<proteinExistence type="inferred from homology"/>
<dbReference type="SUPFAM" id="SSF81345">
    <property type="entry name" value="ABC transporter involved in vitamin B12 uptake, BtuC"/>
    <property type="match status" value="1"/>
</dbReference>
<dbReference type="RefSeq" id="WP_157696813.1">
    <property type="nucleotide sequence ID" value="NZ_CP018145.1"/>
</dbReference>
<evidence type="ECO:0000256" key="5">
    <source>
        <dbReference type="ARBA" id="ARBA00022692"/>
    </source>
</evidence>
<keyword evidence="5 8" id="KW-0812">Transmembrane</keyword>
<evidence type="ECO:0000256" key="8">
    <source>
        <dbReference type="SAM" id="Phobius"/>
    </source>
</evidence>
<feature type="transmembrane region" description="Helical" evidence="8">
    <location>
        <begin position="12"/>
        <end position="36"/>
    </location>
</feature>
<dbReference type="KEGG" id="bfm:BP422_22210"/>
<dbReference type="AlphaFoldDB" id="A0A220MM87"/>
<organism evidence="9 10">
    <name type="scientific">Brevibacillus formosus</name>
    <dbReference type="NCBI Taxonomy" id="54913"/>
    <lineage>
        <taxon>Bacteria</taxon>
        <taxon>Bacillati</taxon>
        <taxon>Bacillota</taxon>
        <taxon>Bacilli</taxon>
        <taxon>Bacillales</taxon>
        <taxon>Paenibacillaceae</taxon>
        <taxon>Brevibacillus</taxon>
    </lineage>
</organism>
<accession>A0A220MM87</accession>
<dbReference type="InterPro" id="IPR037294">
    <property type="entry name" value="ABC_BtuC-like"/>
</dbReference>
<dbReference type="EMBL" id="CP018145">
    <property type="protein sequence ID" value="ASJ56022.1"/>
    <property type="molecule type" value="Genomic_DNA"/>
</dbReference>
<dbReference type="PANTHER" id="PTHR30472">
    <property type="entry name" value="FERRIC ENTEROBACTIN TRANSPORT SYSTEM PERMEASE PROTEIN"/>
    <property type="match status" value="1"/>
</dbReference>
<comment type="subcellular location">
    <subcellularLocation>
        <location evidence="1">Cell membrane</location>
        <topology evidence="1">Multi-pass membrane protein</topology>
    </subcellularLocation>
</comment>